<dbReference type="EMBL" id="JABMIG020000038">
    <property type="protein sequence ID" value="KAL3799579.1"/>
    <property type="molecule type" value="Genomic_DNA"/>
</dbReference>
<keyword evidence="4" id="KW-1185">Reference proteome</keyword>
<evidence type="ECO:0000256" key="2">
    <source>
        <dbReference type="SAM" id="Phobius"/>
    </source>
</evidence>
<feature type="region of interest" description="Disordered" evidence="1">
    <location>
        <begin position="1"/>
        <end position="52"/>
    </location>
</feature>
<feature type="transmembrane region" description="Helical" evidence="2">
    <location>
        <begin position="108"/>
        <end position="124"/>
    </location>
</feature>
<comment type="caution">
    <text evidence="3">The sequence shown here is derived from an EMBL/GenBank/DDBJ whole genome shotgun (WGS) entry which is preliminary data.</text>
</comment>
<dbReference type="AlphaFoldDB" id="A0ABD3QHI3"/>
<accession>A0ABD3QHI3</accession>
<dbReference type="Proteomes" id="UP001516023">
    <property type="component" value="Unassembled WGS sequence"/>
</dbReference>
<name>A0ABD3QHI3_9STRA</name>
<feature type="compositionally biased region" description="Basic residues" evidence="1">
    <location>
        <begin position="24"/>
        <end position="34"/>
    </location>
</feature>
<keyword evidence="2" id="KW-0812">Transmembrane</keyword>
<protein>
    <submittedName>
        <fullName evidence="3">Uncharacterized protein</fullName>
    </submittedName>
</protein>
<evidence type="ECO:0000313" key="4">
    <source>
        <dbReference type="Proteomes" id="UP001516023"/>
    </source>
</evidence>
<keyword evidence="2" id="KW-0472">Membrane</keyword>
<sequence length="688" mass="77323">MAKYRQDPPVSARGDPTGTESPKSHRHIAPKTRHHDPPEVAPLVSPSRSATPSSFDSALNSLSGFLQSLSSYGSTIQHRVSMSKCPPCKLHAHTNLVNVIPSNHATPLRLTLVIFLFGIAYLIVDPLDLRMSFHNDKKLTWSQLVNRLDKAQNRLNERLHEEYGHYTSLLWNSTVIHESFRSNSLHRLKRRMMLKIVQAGLLREKGEWIDISEITFTWVTAGDGAAAGYGNLFHQAYTQIIEDTAKDSFNMLGIRFIANNYAMDGVTSGPELALCMDSIFGSDIDILSWDFYETDKEQVELYQLWGNRAGVHPSFPALFLQNNEEYRAEINRQLDSVGLCTVGFNADYIRSLLPDSKKTTADDLPFALRNYKCNGKVEQGDCEMHKWNTSCDLAQYQTSSRSGWKDHLLIGRAIGVFLVNLLGDALDELQGIPLTPLTMSNLTIPQIQDRNSFISANLHETHLGLHVNKNTNFLGGLARFSPFWKTSSFCHSALLPNQARYDGMTTMGKRGIRHAGGYYSDFDIGHSINNLPTLQAHTSDELLLVFRPESHRNCSAVFHVDYKDFFGIRTEDGWVKVPIPNENEMKQFAKQNDRYAHAIVLCDSICDSDQCKSRVSVKNVASDDIEITVDGGKVLSVKNLELYQGPSRCYLLIGEHDSFLWINGNKHFEIGIKTNAKGMLQLSSIILI</sequence>
<reference evidence="3 4" key="1">
    <citation type="journal article" date="2020" name="G3 (Bethesda)">
        <title>Improved Reference Genome for Cyclotella cryptica CCMP332, a Model for Cell Wall Morphogenesis, Salinity Adaptation, and Lipid Production in Diatoms (Bacillariophyta).</title>
        <authorList>
            <person name="Roberts W.R."/>
            <person name="Downey K.M."/>
            <person name="Ruck E.C."/>
            <person name="Traller J.C."/>
            <person name="Alverson A.J."/>
        </authorList>
    </citation>
    <scope>NUCLEOTIDE SEQUENCE [LARGE SCALE GENOMIC DNA]</scope>
    <source>
        <strain evidence="3 4">CCMP332</strain>
    </source>
</reference>
<evidence type="ECO:0000313" key="3">
    <source>
        <dbReference type="EMBL" id="KAL3799579.1"/>
    </source>
</evidence>
<organism evidence="3 4">
    <name type="scientific">Cyclotella cryptica</name>
    <dbReference type="NCBI Taxonomy" id="29204"/>
    <lineage>
        <taxon>Eukaryota</taxon>
        <taxon>Sar</taxon>
        <taxon>Stramenopiles</taxon>
        <taxon>Ochrophyta</taxon>
        <taxon>Bacillariophyta</taxon>
        <taxon>Coscinodiscophyceae</taxon>
        <taxon>Thalassiosirophycidae</taxon>
        <taxon>Stephanodiscales</taxon>
        <taxon>Stephanodiscaceae</taxon>
        <taxon>Cyclotella</taxon>
    </lineage>
</organism>
<proteinExistence type="predicted"/>
<evidence type="ECO:0000256" key="1">
    <source>
        <dbReference type="SAM" id="MobiDB-lite"/>
    </source>
</evidence>
<gene>
    <name evidence="3" type="ORF">HJC23_008706</name>
</gene>
<keyword evidence="2" id="KW-1133">Transmembrane helix</keyword>